<feature type="transmembrane region" description="Helical" evidence="1">
    <location>
        <begin position="12"/>
        <end position="35"/>
    </location>
</feature>
<evidence type="ECO:0000313" key="3">
    <source>
        <dbReference type="Proteomes" id="UP001171111"/>
    </source>
</evidence>
<sequence length="108" mass="11954">MMRPFASFGELVLTLSIVFIVFVLSYLVLKALFIYSKTSEKKSFKAAVISAFCAVILLFFSSCELGFLSPKIANILRYAFSLGALGFAFCAFAFIKQIFSFLNNKSAS</sequence>
<dbReference type="EMBL" id="JAULJQ010000004">
    <property type="protein sequence ID" value="MDO2409370.1"/>
    <property type="molecule type" value="Genomic_DNA"/>
</dbReference>
<feature type="transmembrane region" description="Helical" evidence="1">
    <location>
        <begin position="47"/>
        <end position="69"/>
    </location>
</feature>
<feature type="transmembrane region" description="Helical" evidence="1">
    <location>
        <begin position="75"/>
        <end position="95"/>
    </location>
</feature>
<keyword evidence="1" id="KW-1133">Transmembrane helix</keyword>
<reference evidence="2 3" key="1">
    <citation type="submission" date="2023-06" db="EMBL/GenBank/DDBJ databases">
        <title>Campylobacter magnum sp. nov., isolated from cecal contents of domestic pigs (Sus scrofa domesticus).</title>
        <authorList>
            <person name="Papic B."/>
            <person name="Gruntar I."/>
        </authorList>
    </citation>
    <scope>NUCLEOTIDE SEQUENCE [LARGE SCALE GENOMIC DNA]</scope>
    <source>
        <strain evidence="3">34484-21</strain>
    </source>
</reference>
<evidence type="ECO:0000313" key="2">
    <source>
        <dbReference type="EMBL" id="MDO2409370.1"/>
    </source>
</evidence>
<dbReference type="Proteomes" id="UP001171111">
    <property type="component" value="Unassembled WGS sequence"/>
</dbReference>
<organism evidence="2 3">
    <name type="scientific">Campylobacter magnus</name>
    <dbReference type="NCBI Taxonomy" id="3026462"/>
    <lineage>
        <taxon>Bacteria</taxon>
        <taxon>Pseudomonadati</taxon>
        <taxon>Campylobacterota</taxon>
        <taxon>Epsilonproteobacteria</taxon>
        <taxon>Campylobacterales</taxon>
        <taxon>Campylobacteraceae</taxon>
        <taxon>Campylobacter</taxon>
    </lineage>
</organism>
<keyword evidence="1" id="KW-0472">Membrane</keyword>
<evidence type="ECO:0000256" key="1">
    <source>
        <dbReference type="SAM" id="Phobius"/>
    </source>
</evidence>
<dbReference type="RefSeq" id="WP_302244250.1">
    <property type="nucleotide sequence ID" value="NZ_JAULJQ010000004.1"/>
</dbReference>
<keyword evidence="1" id="KW-0812">Transmembrane</keyword>
<protein>
    <submittedName>
        <fullName evidence="2">Uncharacterized protein</fullName>
    </submittedName>
</protein>
<name>A0ABT8T6N5_9BACT</name>
<accession>A0ABT8T6N5</accession>
<proteinExistence type="predicted"/>
<comment type="caution">
    <text evidence="2">The sequence shown here is derived from an EMBL/GenBank/DDBJ whole genome shotgun (WGS) entry which is preliminary data.</text>
</comment>
<keyword evidence="3" id="KW-1185">Reference proteome</keyword>
<gene>
    <name evidence="2" type="ORF">Q2362_04555</name>
</gene>